<proteinExistence type="predicted"/>
<dbReference type="RefSeq" id="WP_382174071.1">
    <property type="nucleotide sequence ID" value="NZ_JBHRXX010000005.1"/>
</dbReference>
<evidence type="ECO:0000313" key="2">
    <source>
        <dbReference type="EMBL" id="MFC3684289.1"/>
    </source>
</evidence>
<evidence type="ECO:0000256" key="1">
    <source>
        <dbReference type="SAM" id="MobiDB-lite"/>
    </source>
</evidence>
<dbReference type="Proteomes" id="UP001595729">
    <property type="component" value="Unassembled WGS sequence"/>
</dbReference>
<sequence length="191" mass="20054">MDKNTLLVKTDKGRDAMARRAPELGPRLRSMLILVDGKRNAAELDTLGAGLGGGAALLEQLLAQGWIAPHDPNGPSFQNTAPLADGQPPVAPAPAPAEVPTPPAAPPAPVAAPPSAAPVLPFVDARRLVVRFINDAAGPMGELTAIKVESCKTASELQALLPRVREALQNYRGAATVQRFDQEIVPQLPRH</sequence>
<accession>A0ABV7W4J2</accession>
<name>A0ABV7W4J2_9BURK</name>
<reference evidence="3" key="1">
    <citation type="journal article" date="2019" name="Int. J. Syst. Evol. Microbiol.">
        <title>The Global Catalogue of Microorganisms (GCM) 10K type strain sequencing project: providing services to taxonomists for standard genome sequencing and annotation.</title>
        <authorList>
            <consortium name="The Broad Institute Genomics Platform"/>
            <consortium name="The Broad Institute Genome Sequencing Center for Infectious Disease"/>
            <person name="Wu L."/>
            <person name="Ma J."/>
        </authorList>
    </citation>
    <scope>NUCLEOTIDE SEQUENCE [LARGE SCALE GENOMIC DNA]</scope>
    <source>
        <strain evidence="3">KCTC 42501</strain>
    </source>
</reference>
<gene>
    <name evidence="2" type="ORF">ACFOPI_11850</name>
</gene>
<keyword evidence="3" id="KW-1185">Reference proteome</keyword>
<feature type="region of interest" description="Disordered" evidence="1">
    <location>
        <begin position="69"/>
        <end position="114"/>
    </location>
</feature>
<protein>
    <submittedName>
        <fullName evidence="2">Uncharacterized protein</fullName>
    </submittedName>
</protein>
<comment type="caution">
    <text evidence="2">The sequence shown here is derived from an EMBL/GenBank/DDBJ whole genome shotgun (WGS) entry which is preliminary data.</text>
</comment>
<organism evidence="2 3">
    <name type="scientific">Hydrogenophaga luteola</name>
    <dbReference type="NCBI Taxonomy" id="1591122"/>
    <lineage>
        <taxon>Bacteria</taxon>
        <taxon>Pseudomonadati</taxon>
        <taxon>Pseudomonadota</taxon>
        <taxon>Betaproteobacteria</taxon>
        <taxon>Burkholderiales</taxon>
        <taxon>Comamonadaceae</taxon>
        <taxon>Hydrogenophaga</taxon>
    </lineage>
</organism>
<evidence type="ECO:0000313" key="3">
    <source>
        <dbReference type="Proteomes" id="UP001595729"/>
    </source>
</evidence>
<feature type="compositionally biased region" description="Pro residues" evidence="1">
    <location>
        <begin position="89"/>
        <end position="114"/>
    </location>
</feature>
<dbReference type="EMBL" id="JBHRXX010000005">
    <property type="protein sequence ID" value="MFC3684289.1"/>
    <property type="molecule type" value="Genomic_DNA"/>
</dbReference>